<dbReference type="STRING" id="1188229.GlitD10_0515"/>
<reference evidence="1 2" key="1">
    <citation type="submission" date="2016-10" db="EMBL/GenBank/DDBJ databases">
        <title>Description of Gloeomargarita lithophora gen. nov., sp. nov., a thylakoid-bearing basal-branching cyanobacterium with intracellular carbonates, and proposal for Gloeomargaritales ord. nov.</title>
        <authorList>
            <person name="Moreira D."/>
            <person name="Tavera R."/>
            <person name="Benzerara K."/>
            <person name="Skouri-Panet F."/>
            <person name="Couradeau E."/>
            <person name="Gerard E."/>
            <person name="Loussert C."/>
            <person name="Novelo E."/>
            <person name="Zivanovic Y."/>
            <person name="Lopez-Garcia P."/>
        </authorList>
    </citation>
    <scope>NUCLEOTIDE SEQUENCE [LARGE SCALE GENOMIC DNA]</scope>
    <source>
        <strain evidence="1 2">D10</strain>
    </source>
</reference>
<evidence type="ECO:0000313" key="2">
    <source>
        <dbReference type="Proteomes" id="UP000180235"/>
    </source>
</evidence>
<dbReference type="RefSeq" id="WP_071453512.1">
    <property type="nucleotide sequence ID" value="NZ_CP017675.1"/>
</dbReference>
<protein>
    <submittedName>
        <fullName evidence="1">Uncharacterized protein</fullName>
    </submittedName>
</protein>
<dbReference type="OrthoDB" id="564722at2"/>
<organism evidence="1 2">
    <name type="scientific">Gloeomargarita lithophora Alchichica-D10</name>
    <dbReference type="NCBI Taxonomy" id="1188229"/>
    <lineage>
        <taxon>Bacteria</taxon>
        <taxon>Bacillati</taxon>
        <taxon>Cyanobacteriota</taxon>
        <taxon>Cyanophyceae</taxon>
        <taxon>Gloeomargaritales</taxon>
        <taxon>Gloeomargaritaceae</taxon>
        <taxon>Gloeomargarita</taxon>
    </lineage>
</organism>
<sequence>MTLDGEVLELHPGAARSRLILHINGVTAGLDKQKRDLQALHHMAPTAQIRGVHNASVDWQTDVLESILGRSELWQYQQGNGEIQQRLAGYSQLLGQLLGHPDLPPTADLRQYLPQAAPGTGLLDGELLRQLPFINQLTWQDLLKYLYGDYPAGASCATLRLAYELAQGIHRGVPVLVVAHSQGLIITALATYILGHFFGSYTRWQEQVFILGYGPVILLEELPPGLRGQTILIQDRHDLVAEAFSNMRYTDFWNVLQTQFWRTIQRFNQLPQLARPDSQHSAGYYLGLLGSPPSRRSGELVQYFVSQEWQKNPVLNHFRGIRLILEDLVAGGALAVKN</sequence>
<proteinExistence type="predicted"/>
<dbReference type="EMBL" id="CP017675">
    <property type="protein sequence ID" value="APB32827.1"/>
    <property type="molecule type" value="Genomic_DNA"/>
</dbReference>
<dbReference type="KEGG" id="glt:GlitD10_0515"/>
<dbReference type="Proteomes" id="UP000180235">
    <property type="component" value="Chromosome"/>
</dbReference>
<dbReference type="AlphaFoldDB" id="A0A1J0AA72"/>
<gene>
    <name evidence="1" type="ORF">GlitD10_0515</name>
</gene>
<accession>A0A1J0AA72</accession>
<name>A0A1J0AA72_9CYAN</name>
<keyword evidence="2" id="KW-1185">Reference proteome</keyword>
<evidence type="ECO:0000313" key="1">
    <source>
        <dbReference type="EMBL" id="APB32827.1"/>
    </source>
</evidence>